<dbReference type="Proteomes" id="UP001280581">
    <property type="component" value="Unassembled WGS sequence"/>
</dbReference>
<feature type="compositionally biased region" description="Polar residues" evidence="2">
    <location>
        <begin position="504"/>
        <end position="525"/>
    </location>
</feature>
<dbReference type="AlphaFoldDB" id="A0AAN6LS07"/>
<name>A0AAN6LS07_9PLEO</name>
<evidence type="ECO:0000313" key="4">
    <source>
        <dbReference type="Proteomes" id="UP001280581"/>
    </source>
</evidence>
<dbReference type="EMBL" id="WVTA01000013">
    <property type="protein sequence ID" value="KAK3202724.1"/>
    <property type="molecule type" value="Genomic_DNA"/>
</dbReference>
<feature type="compositionally biased region" description="Basic and acidic residues" evidence="2">
    <location>
        <begin position="370"/>
        <end position="380"/>
    </location>
</feature>
<reference evidence="3 4" key="1">
    <citation type="submission" date="2021-02" db="EMBL/GenBank/DDBJ databases">
        <title>Genome assembly of Pseudopithomyces chartarum.</title>
        <authorList>
            <person name="Jauregui R."/>
            <person name="Singh J."/>
            <person name="Voisey C."/>
        </authorList>
    </citation>
    <scope>NUCLEOTIDE SEQUENCE [LARGE SCALE GENOMIC DNA]</scope>
    <source>
        <strain evidence="3 4">AGR01</strain>
    </source>
</reference>
<feature type="region of interest" description="Disordered" evidence="2">
    <location>
        <begin position="116"/>
        <end position="143"/>
    </location>
</feature>
<proteinExistence type="predicted"/>
<gene>
    <name evidence="3" type="ORF">GRF29_154g521624</name>
</gene>
<feature type="region of interest" description="Disordered" evidence="2">
    <location>
        <begin position="457"/>
        <end position="525"/>
    </location>
</feature>
<organism evidence="3 4">
    <name type="scientific">Pseudopithomyces chartarum</name>
    <dbReference type="NCBI Taxonomy" id="1892770"/>
    <lineage>
        <taxon>Eukaryota</taxon>
        <taxon>Fungi</taxon>
        <taxon>Dikarya</taxon>
        <taxon>Ascomycota</taxon>
        <taxon>Pezizomycotina</taxon>
        <taxon>Dothideomycetes</taxon>
        <taxon>Pleosporomycetidae</taxon>
        <taxon>Pleosporales</taxon>
        <taxon>Massarineae</taxon>
        <taxon>Didymosphaeriaceae</taxon>
        <taxon>Pseudopithomyces</taxon>
    </lineage>
</organism>
<evidence type="ECO:0000256" key="1">
    <source>
        <dbReference type="SAM" id="Coils"/>
    </source>
</evidence>
<keyword evidence="4" id="KW-1185">Reference proteome</keyword>
<evidence type="ECO:0000256" key="2">
    <source>
        <dbReference type="SAM" id="MobiDB-lite"/>
    </source>
</evidence>
<feature type="compositionally biased region" description="Polar residues" evidence="2">
    <location>
        <begin position="478"/>
        <end position="495"/>
    </location>
</feature>
<sequence length="525" mass="57883">MSGSSSRSSVPSPLTSSSDFSLPAVLPYNSAEYDTLNNLREECAALSMLYTSVDKSVTTMEERLENMQRELHTLMEVSEEYPESDELSQEDLALERMVKQVEEMSKTCFNALQRVTVQDHEDQDNEDNDETLSNAAEAPEAVEEESDELLRQGFAMSGYTPAQVVGRLSGSVGEVIGHAIRMLEQTRTDVDNLKDSTIAALQEALASMKRVCEPAPIAPTHAEKSLLEMTTELAKRLESLDVRMASMERQNSETERLTMRYMKEINDGIDRVALTVSGCDQIAPSLTKELSQCLNIICAHAEFTIRQFNSLNADSKDTVKLLAEIRDNVTCTGTVLARLGTQLDVERANVSTLMDTKFEEIQTKLGNIETTHKAKSGHESEDSESSAAASNAQSNNLMTTLDSLTQRFDGMKTVCERQSTGIHKMTIKSTEASEALRKITERVANLSKDCNDVITERKNSKFVPSSSVTTAPREGDSRNTVQPPLQKSDARQSLSHVADKSGSKDLSNQTKRPKSNGSKNARSNL</sequence>
<feature type="compositionally biased region" description="Low complexity" evidence="2">
    <location>
        <begin position="385"/>
        <end position="395"/>
    </location>
</feature>
<protein>
    <submittedName>
        <fullName evidence="3">Uncharacterized protein</fullName>
    </submittedName>
</protein>
<feature type="region of interest" description="Disordered" evidence="2">
    <location>
        <begin position="370"/>
        <end position="395"/>
    </location>
</feature>
<feature type="region of interest" description="Disordered" evidence="2">
    <location>
        <begin position="1"/>
        <end position="21"/>
    </location>
</feature>
<comment type="caution">
    <text evidence="3">The sequence shown here is derived from an EMBL/GenBank/DDBJ whole genome shotgun (WGS) entry which is preliminary data.</text>
</comment>
<keyword evidence="1" id="KW-0175">Coiled coil</keyword>
<feature type="coiled-coil region" evidence="1">
    <location>
        <begin position="50"/>
        <end position="77"/>
    </location>
</feature>
<accession>A0AAN6LS07</accession>
<feature type="coiled-coil region" evidence="1">
    <location>
        <begin position="230"/>
        <end position="257"/>
    </location>
</feature>
<evidence type="ECO:0000313" key="3">
    <source>
        <dbReference type="EMBL" id="KAK3202724.1"/>
    </source>
</evidence>
<feature type="compositionally biased region" description="Acidic residues" evidence="2">
    <location>
        <begin position="121"/>
        <end position="130"/>
    </location>
</feature>